<keyword evidence="1" id="KW-0812">Transmembrane</keyword>
<keyword evidence="1" id="KW-1133">Transmembrane helix</keyword>
<reference evidence="2" key="2">
    <citation type="submission" date="2020-03" db="EMBL/GenBank/DDBJ databases">
        <title>Flavobacteriaceae bacterium strain TP-CH-4, a member of the family Flavobacteriaceae isolated from a deep-sea seamount.</title>
        <authorList>
            <person name="Zhang D.-C."/>
        </authorList>
    </citation>
    <scope>NUCLEOTIDE SEQUENCE</scope>
    <source>
        <strain evidence="2">TP-CH-4</strain>
    </source>
</reference>
<feature type="transmembrane region" description="Helical" evidence="1">
    <location>
        <begin position="125"/>
        <end position="149"/>
    </location>
</feature>
<dbReference type="Proteomes" id="UP000707206">
    <property type="component" value="Unassembled WGS sequence"/>
</dbReference>
<evidence type="ECO:0008006" key="4">
    <source>
        <dbReference type="Google" id="ProtNLM"/>
    </source>
</evidence>
<sequence>MNTDTFIEFKKQRELGDILSDTFAFMRNEFKSFFSVFFKIVGPYLLVMIIALTLYLYYVGNQFNFALESYDPDLTNGFLIFGLMFFYAVSILIVYAVSQSTVLHYIKSYTAGRGQINYEAIRNDVYATLLSFIGLIFLVAISLVAGFMICCFPGIYLWVPLSLAFSIMVFNRKGAVEAYGDSFNLVKDHWWMTFATLLIVAVIVGIAGYAFALPGTIYTYAKMGILSGEMDAESMIDTVKDPIYILLNIMASVAQFMLNIISLVAGALIYFNLNEKKNFTGAYERIQNLGETPEN</sequence>
<proteinExistence type="predicted"/>
<evidence type="ECO:0000256" key="1">
    <source>
        <dbReference type="SAM" id="Phobius"/>
    </source>
</evidence>
<feature type="transmembrane region" description="Helical" evidence="1">
    <location>
        <begin position="155"/>
        <end position="171"/>
    </location>
</feature>
<organism evidence="2 3">
    <name type="scientific">Pelagihabitans pacificus</name>
    <dbReference type="NCBI Taxonomy" id="2696054"/>
    <lineage>
        <taxon>Bacteria</taxon>
        <taxon>Pseudomonadati</taxon>
        <taxon>Bacteroidota</taxon>
        <taxon>Flavobacteriia</taxon>
        <taxon>Flavobacteriales</taxon>
        <taxon>Flavobacteriaceae</taxon>
        <taxon>Pelagihabitans</taxon>
    </lineage>
</organism>
<name>A0A967AXV4_9FLAO</name>
<evidence type="ECO:0000313" key="2">
    <source>
        <dbReference type="EMBL" id="NHF61310.1"/>
    </source>
</evidence>
<keyword evidence="1" id="KW-0472">Membrane</keyword>
<feature type="transmembrane region" description="Helical" evidence="1">
    <location>
        <begin position="191"/>
        <end position="212"/>
    </location>
</feature>
<keyword evidence="3" id="KW-1185">Reference proteome</keyword>
<reference evidence="2" key="1">
    <citation type="submission" date="2019-07" db="EMBL/GenBank/DDBJ databases">
        <authorList>
            <person name="De-Chao Zhang Q."/>
        </authorList>
    </citation>
    <scope>NUCLEOTIDE SEQUENCE</scope>
    <source>
        <strain evidence="2">TP-CH-4</strain>
    </source>
</reference>
<feature type="transmembrane region" description="Helical" evidence="1">
    <location>
        <begin position="243"/>
        <end position="271"/>
    </location>
</feature>
<comment type="caution">
    <text evidence="2">The sequence shown here is derived from an EMBL/GenBank/DDBJ whole genome shotgun (WGS) entry which is preliminary data.</text>
</comment>
<evidence type="ECO:0000313" key="3">
    <source>
        <dbReference type="Proteomes" id="UP000707206"/>
    </source>
</evidence>
<feature type="transmembrane region" description="Helical" evidence="1">
    <location>
        <begin position="36"/>
        <end position="58"/>
    </location>
</feature>
<gene>
    <name evidence="2" type="ORF">FK220_018295</name>
</gene>
<dbReference type="EMBL" id="VIKU02000007">
    <property type="protein sequence ID" value="NHF61310.1"/>
    <property type="molecule type" value="Genomic_DNA"/>
</dbReference>
<accession>A0A967AXV4</accession>
<dbReference type="RefSeq" id="WP_152575811.1">
    <property type="nucleotide sequence ID" value="NZ_VIKU02000007.1"/>
</dbReference>
<protein>
    <recommendedName>
        <fullName evidence="4">Glycerophosphoryl diester phosphodiesterase membrane domain-containing protein</fullName>
    </recommendedName>
</protein>
<feature type="transmembrane region" description="Helical" evidence="1">
    <location>
        <begin position="78"/>
        <end position="97"/>
    </location>
</feature>
<dbReference type="AlphaFoldDB" id="A0A967AXV4"/>